<dbReference type="Pfam" id="PF01266">
    <property type="entry name" value="DAO"/>
    <property type="match status" value="1"/>
</dbReference>
<dbReference type="EMBL" id="FNSC01000001">
    <property type="protein sequence ID" value="SED01154.1"/>
    <property type="molecule type" value="Genomic_DNA"/>
</dbReference>
<sequence length="468" mass="52068">MSPWRSLSLWMDQLDEPLTARPALTEDLHADVAIIGAGYTGLWTAYYLKRQAPHLRIVILEGEIAGFGASGRNGGWLMGNLLGQDHLLADQPSAARQSAYALLHGIPDEVASVLQREQIACDYRKAGVLYCAARYPEQLTSLRQHLAELRDLGLDEHDYRWLTPFDLGKQLQLANAFGAIYTPHCATIQPAKLVRGLARCVAAMGVELYEQSRVIDWQTGLVRTTSGSVRADWIVPAVEGYAASLPSLGKHQLPVQSLLVATEPLPKEVWADIGLERGQAFSENSRQVTYGQRSADDRLVFGARGGYRFGGQLRHDFNLSADERDLRRYLFGELFPQLKQVRITHAWGGNLGMARRFRPHMLVDRSNGIALSGGYGGEGVGASNLGGRTLADLILDQQSELTRQPWVLGDQPINRLPRWEPEPLRWLGYNAIIQSFVHEDRVLANPDSAPWRRKLASSLAGTMEKFMR</sequence>
<name>A0A1H4X8X8_PSEAG</name>
<dbReference type="PANTHER" id="PTHR13847">
    <property type="entry name" value="SARCOSINE DEHYDROGENASE-RELATED"/>
    <property type="match status" value="1"/>
</dbReference>
<keyword evidence="4" id="KW-1185">Reference proteome</keyword>
<evidence type="ECO:0000313" key="3">
    <source>
        <dbReference type="EMBL" id="SED01154.1"/>
    </source>
</evidence>
<dbReference type="PANTHER" id="PTHR13847:SF285">
    <property type="entry name" value="FAD DEPENDENT OXIDOREDUCTASE DOMAIN-CONTAINING PROTEIN"/>
    <property type="match status" value="1"/>
</dbReference>
<evidence type="ECO:0000259" key="2">
    <source>
        <dbReference type="Pfam" id="PF01266"/>
    </source>
</evidence>
<protein>
    <submittedName>
        <fullName evidence="3">Glycine/D-amino acid oxidase</fullName>
    </submittedName>
</protein>
<dbReference type="RefSeq" id="WP_090379475.1">
    <property type="nucleotide sequence ID" value="NZ_CP156749.1"/>
</dbReference>
<dbReference type="OrthoDB" id="311718at2"/>
<evidence type="ECO:0000313" key="4">
    <source>
        <dbReference type="Proteomes" id="UP000242849"/>
    </source>
</evidence>
<dbReference type="InterPro" id="IPR036188">
    <property type="entry name" value="FAD/NAD-bd_sf"/>
</dbReference>
<dbReference type="Proteomes" id="UP000242849">
    <property type="component" value="Unassembled WGS sequence"/>
</dbReference>
<keyword evidence="1" id="KW-0560">Oxidoreductase</keyword>
<dbReference type="STRING" id="53406.SAMN05421553_1857"/>
<evidence type="ECO:0000256" key="1">
    <source>
        <dbReference type="ARBA" id="ARBA00023002"/>
    </source>
</evidence>
<dbReference type="GO" id="GO:0016491">
    <property type="term" value="F:oxidoreductase activity"/>
    <property type="evidence" value="ECO:0007669"/>
    <property type="project" value="UniProtKB-KW"/>
</dbReference>
<dbReference type="Gene3D" id="3.30.9.10">
    <property type="entry name" value="D-Amino Acid Oxidase, subunit A, domain 2"/>
    <property type="match status" value="1"/>
</dbReference>
<dbReference type="InterPro" id="IPR006076">
    <property type="entry name" value="FAD-dep_OxRdtase"/>
</dbReference>
<proteinExistence type="predicted"/>
<dbReference type="AlphaFoldDB" id="A0A1H4X8X8"/>
<dbReference type="SUPFAM" id="SSF51905">
    <property type="entry name" value="FAD/NAD(P)-binding domain"/>
    <property type="match status" value="1"/>
</dbReference>
<gene>
    <name evidence="3" type="ORF">SAMN05421553_1857</name>
</gene>
<reference evidence="4" key="1">
    <citation type="submission" date="2016-10" db="EMBL/GenBank/DDBJ databases">
        <authorList>
            <person name="Varghese N."/>
            <person name="Submissions S."/>
        </authorList>
    </citation>
    <scope>NUCLEOTIDE SEQUENCE [LARGE SCALE GENOMIC DNA]</scope>
    <source>
        <strain evidence="4">DSM 12111</strain>
    </source>
</reference>
<feature type="domain" description="FAD dependent oxidoreductase" evidence="2">
    <location>
        <begin position="31"/>
        <end position="393"/>
    </location>
</feature>
<organism evidence="3 4">
    <name type="scientific">Pseudomonas anguilliseptica</name>
    <dbReference type="NCBI Taxonomy" id="53406"/>
    <lineage>
        <taxon>Bacteria</taxon>
        <taxon>Pseudomonadati</taxon>
        <taxon>Pseudomonadota</taxon>
        <taxon>Gammaproteobacteria</taxon>
        <taxon>Pseudomonadales</taxon>
        <taxon>Pseudomonadaceae</taxon>
        <taxon>Pseudomonas</taxon>
    </lineage>
</organism>
<accession>A0A1H4X8X8</accession>
<dbReference type="Gene3D" id="3.50.50.60">
    <property type="entry name" value="FAD/NAD(P)-binding domain"/>
    <property type="match status" value="1"/>
</dbReference>
<dbReference type="GO" id="GO:0005737">
    <property type="term" value="C:cytoplasm"/>
    <property type="evidence" value="ECO:0007669"/>
    <property type="project" value="TreeGrafter"/>
</dbReference>